<proteinExistence type="predicted"/>
<accession>A0ABU0MBS5</accession>
<keyword evidence="4" id="KW-1185">Reference proteome</keyword>
<dbReference type="EMBL" id="JAUSWJ010000001">
    <property type="protein sequence ID" value="MDQ0518250.1"/>
    <property type="molecule type" value="Genomic_DNA"/>
</dbReference>
<gene>
    <name evidence="3" type="ORF">QO015_003863</name>
</gene>
<protein>
    <submittedName>
        <fullName evidence="3">Suppressor for copper-sensitivity B</fullName>
    </submittedName>
</protein>
<reference evidence="3 4" key="1">
    <citation type="submission" date="2023-07" db="EMBL/GenBank/DDBJ databases">
        <title>Genomic Encyclopedia of Type Strains, Phase IV (KMG-IV): sequencing the most valuable type-strain genomes for metagenomic binning, comparative biology and taxonomic classification.</title>
        <authorList>
            <person name="Goeker M."/>
        </authorList>
    </citation>
    <scope>NUCLEOTIDE SEQUENCE [LARGE SCALE GENOMIC DNA]</scope>
    <source>
        <strain evidence="3 4">B1-1</strain>
    </source>
</reference>
<sequence>MTPLRSIIACSILVLQPVAGHAASGDWASTDHVAIRLLAAQPAPGAPLQAAIEIVLDPGWKTYWRTPGDAGIPPRFDFSGSRNAGGASVAFPAPERSDDGFSVSNVYHDRVVLPVSFADSDPSKPVRLELTANLGICADVCVPIDLAATLDVAPGAPDDGAMAAITAAHAALPGPGRAGAFEVTTLRRVGGSDKAPEFEVEVATPDPAATALFVEMPPDWYPAPPEAETASAGPARYRIAVDRKTATTPLDGAVLRLTMTSAGEAATRAFRLGADGTATPLAE</sequence>
<evidence type="ECO:0000313" key="4">
    <source>
        <dbReference type="Proteomes" id="UP001223743"/>
    </source>
</evidence>
<feature type="domain" description="Thiol:disulfide interchange protein DsbD N-terminal" evidence="2">
    <location>
        <begin position="39"/>
        <end position="144"/>
    </location>
</feature>
<feature type="signal peptide" evidence="1">
    <location>
        <begin position="1"/>
        <end position="22"/>
    </location>
</feature>
<dbReference type="Proteomes" id="UP001223743">
    <property type="component" value="Unassembled WGS sequence"/>
</dbReference>
<keyword evidence="1" id="KW-0732">Signal</keyword>
<comment type="caution">
    <text evidence="3">The sequence shown here is derived from an EMBL/GenBank/DDBJ whole genome shotgun (WGS) entry which is preliminary data.</text>
</comment>
<evidence type="ECO:0000313" key="3">
    <source>
        <dbReference type="EMBL" id="MDQ0518250.1"/>
    </source>
</evidence>
<evidence type="ECO:0000256" key="1">
    <source>
        <dbReference type="SAM" id="SignalP"/>
    </source>
</evidence>
<dbReference type="InterPro" id="IPR028250">
    <property type="entry name" value="DsbDN"/>
</dbReference>
<dbReference type="RefSeq" id="WP_266283699.1">
    <property type="nucleotide sequence ID" value="NZ_JAPKNF010000003.1"/>
</dbReference>
<feature type="chain" id="PRO_5046431665" evidence="1">
    <location>
        <begin position="23"/>
        <end position="283"/>
    </location>
</feature>
<dbReference type="Pfam" id="PF11412">
    <property type="entry name" value="DsbD_N"/>
    <property type="match status" value="1"/>
</dbReference>
<name>A0ABU0MBS5_9HYPH</name>
<organism evidence="3 4">
    <name type="scientific">Kaistia geumhonensis</name>
    <dbReference type="NCBI Taxonomy" id="410839"/>
    <lineage>
        <taxon>Bacteria</taxon>
        <taxon>Pseudomonadati</taxon>
        <taxon>Pseudomonadota</taxon>
        <taxon>Alphaproteobacteria</taxon>
        <taxon>Hyphomicrobiales</taxon>
        <taxon>Kaistiaceae</taxon>
        <taxon>Kaistia</taxon>
    </lineage>
</organism>
<evidence type="ECO:0000259" key="2">
    <source>
        <dbReference type="Pfam" id="PF11412"/>
    </source>
</evidence>